<evidence type="ECO:0000256" key="4">
    <source>
        <dbReference type="ARBA" id="ARBA00024867"/>
    </source>
</evidence>
<gene>
    <name evidence="7" type="ORF">SAMN02745110_01944</name>
</gene>
<sequence length="130" mass="14699">MKVLIAEDDMASGKFLMKLLSKYGHVDLARDGIEAVDNFVKAASSEEKYDLVCLDIMMPKIDGYKALESIRNAERKLGIPRISRCKIIMISALDEGFDSSYASDDYDEYICKPIDIVKFDNIIKKMGLFD</sequence>
<dbReference type="InterPro" id="IPR011006">
    <property type="entry name" value="CheY-like_superfamily"/>
</dbReference>
<dbReference type="InterPro" id="IPR001789">
    <property type="entry name" value="Sig_transdc_resp-reg_receiver"/>
</dbReference>
<evidence type="ECO:0000256" key="3">
    <source>
        <dbReference type="ARBA" id="ARBA00023012"/>
    </source>
</evidence>
<dbReference type="PANTHER" id="PTHR45339">
    <property type="entry name" value="HYBRID SIGNAL TRANSDUCTION HISTIDINE KINASE J"/>
    <property type="match status" value="1"/>
</dbReference>
<evidence type="ECO:0000256" key="2">
    <source>
        <dbReference type="ARBA" id="ARBA00022553"/>
    </source>
</evidence>
<feature type="domain" description="Response regulatory" evidence="6">
    <location>
        <begin position="2"/>
        <end position="127"/>
    </location>
</feature>
<evidence type="ECO:0000259" key="6">
    <source>
        <dbReference type="PROSITE" id="PS50110"/>
    </source>
</evidence>
<dbReference type="Pfam" id="PF00072">
    <property type="entry name" value="Response_reg"/>
    <property type="match status" value="1"/>
</dbReference>
<dbReference type="GO" id="GO:0000160">
    <property type="term" value="P:phosphorelay signal transduction system"/>
    <property type="evidence" value="ECO:0007669"/>
    <property type="project" value="UniProtKB-KW"/>
</dbReference>
<reference evidence="7 8" key="1">
    <citation type="submission" date="2017-02" db="EMBL/GenBank/DDBJ databases">
        <authorList>
            <person name="Peterson S.W."/>
        </authorList>
    </citation>
    <scope>NUCLEOTIDE SEQUENCE [LARGE SCALE GENOMIC DNA]</scope>
    <source>
        <strain evidence="7 8">ATCC 17233</strain>
    </source>
</reference>
<dbReference type="RefSeq" id="WP_078787756.1">
    <property type="nucleotide sequence ID" value="NZ_CACZYW010000001.1"/>
</dbReference>
<dbReference type="Gene3D" id="3.40.50.2300">
    <property type="match status" value="1"/>
</dbReference>
<evidence type="ECO:0000313" key="7">
    <source>
        <dbReference type="EMBL" id="SJZ89259.1"/>
    </source>
</evidence>
<dbReference type="SUPFAM" id="SSF52172">
    <property type="entry name" value="CheY-like"/>
    <property type="match status" value="1"/>
</dbReference>
<dbReference type="SMART" id="SM00448">
    <property type="entry name" value="REC"/>
    <property type="match status" value="1"/>
</dbReference>
<keyword evidence="2 5" id="KW-0597">Phosphoprotein</keyword>
<comment type="function">
    <text evidence="4">May play the central regulatory role in sporulation. It may be an element of the effector pathway responsible for the activation of sporulation genes in response to nutritional stress. Spo0A may act in concert with spo0H (a sigma factor) to control the expression of some genes that are critical to the sporulation process.</text>
</comment>
<dbReference type="PANTHER" id="PTHR45339:SF1">
    <property type="entry name" value="HYBRID SIGNAL TRANSDUCTION HISTIDINE KINASE J"/>
    <property type="match status" value="1"/>
</dbReference>
<evidence type="ECO:0000256" key="5">
    <source>
        <dbReference type="PROSITE-ProRule" id="PRU00169"/>
    </source>
</evidence>
<dbReference type="PROSITE" id="PS50110">
    <property type="entry name" value="RESPONSE_REGULATORY"/>
    <property type="match status" value="1"/>
</dbReference>
<name>A0A1T4PCN6_9FIRM</name>
<accession>A0A1T4PCN6</accession>
<evidence type="ECO:0000313" key="8">
    <source>
        <dbReference type="Proteomes" id="UP000189857"/>
    </source>
</evidence>
<protein>
    <recommendedName>
        <fullName evidence="1">Stage 0 sporulation protein A homolog</fullName>
    </recommendedName>
</protein>
<dbReference type="EMBL" id="FUXA01000011">
    <property type="protein sequence ID" value="SJZ89259.1"/>
    <property type="molecule type" value="Genomic_DNA"/>
</dbReference>
<dbReference type="AlphaFoldDB" id="A0A1T4PCN6"/>
<organism evidence="7 8">
    <name type="scientific">Eubacterium ruminantium</name>
    <dbReference type="NCBI Taxonomy" id="42322"/>
    <lineage>
        <taxon>Bacteria</taxon>
        <taxon>Bacillati</taxon>
        <taxon>Bacillota</taxon>
        <taxon>Clostridia</taxon>
        <taxon>Eubacteriales</taxon>
        <taxon>Eubacteriaceae</taxon>
        <taxon>Eubacterium</taxon>
    </lineage>
</organism>
<dbReference type="OrthoDB" id="9797769at2"/>
<evidence type="ECO:0000256" key="1">
    <source>
        <dbReference type="ARBA" id="ARBA00018672"/>
    </source>
</evidence>
<dbReference type="Proteomes" id="UP000189857">
    <property type="component" value="Unassembled WGS sequence"/>
</dbReference>
<keyword evidence="8" id="KW-1185">Reference proteome</keyword>
<dbReference type="CDD" id="cd17546">
    <property type="entry name" value="REC_hyHK_CKI1_RcsC-like"/>
    <property type="match status" value="1"/>
</dbReference>
<proteinExistence type="predicted"/>
<feature type="modified residue" description="4-aspartylphosphate" evidence="5">
    <location>
        <position position="55"/>
    </location>
</feature>
<keyword evidence="3" id="KW-0902">Two-component regulatory system</keyword>